<name>A0A183TFE6_SCHSO</name>
<sequence length="87" mass="9836">MWWYAQGRLRPRQPPAPSSISSLLDSVMTPGSGGEGGEESALSIDDLDAIKRDFLMMGHKYEIQKKILKFVDYNYDLLPVYAKPDMV</sequence>
<evidence type="ECO:0000256" key="1">
    <source>
        <dbReference type="SAM" id="MobiDB-lite"/>
    </source>
</evidence>
<dbReference type="WBParaSite" id="SSLN_0001576201-mRNA-1">
    <property type="protein sequence ID" value="SSLN_0001576201-mRNA-1"/>
    <property type="gene ID" value="SSLN_0001576201"/>
</dbReference>
<dbReference type="EMBL" id="UYSU01039683">
    <property type="protein sequence ID" value="VDM01580.1"/>
    <property type="molecule type" value="Genomic_DNA"/>
</dbReference>
<protein>
    <submittedName>
        <fullName evidence="4">Histone deacetylase</fullName>
    </submittedName>
</protein>
<dbReference type="Proteomes" id="UP000275846">
    <property type="component" value="Unassembled WGS sequence"/>
</dbReference>
<evidence type="ECO:0000313" key="4">
    <source>
        <dbReference type="WBParaSite" id="SSLN_0001576201-mRNA-1"/>
    </source>
</evidence>
<organism evidence="4">
    <name type="scientific">Schistocephalus solidus</name>
    <name type="common">Tapeworm</name>
    <dbReference type="NCBI Taxonomy" id="70667"/>
    <lineage>
        <taxon>Eukaryota</taxon>
        <taxon>Metazoa</taxon>
        <taxon>Spiralia</taxon>
        <taxon>Lophotrochozoa</taxon>
        <taxon>Platyhelminthes</taxon>
        <taxon>Cestoda</taxon>
        <taxon>Eucestoda</taxon>
        <taxon>Diphyllobothriidea</taxon>
        <taxon>Diphyllobothriidae</taxon>
        <taxon>Schistocephalus</taxon>
    </lineage>
</organism>
<feature type="region of interest" description="Disordered" evidence="1">
    <location>
        <begin position="1"/>
        <end position="40"/>
    </location>
</feature>
<accession>A0A183TFE6</accession>
<evidence type="ECO:0000313" key="2">
    <source>
        <dbReference type="EMBL" id="VDM01580.1"/>
    </source>
</evidence>
<evidence type="ECO:0000313" key="3">
    <source>
        <dbReference type="Proteomes" id="UP000275846"/>
    </source>
</evidence>
<keyword evidence="3" id="KW-1185">Reference proteome</keyword>
<dbReference type="AlphaFoldDB" id="A0A183TFE6"/>
<gene>
    <name evidence="2" type="ORF">SSLN_LOCUS15194</name>
</gene>
<proteinExistence type="predicted"/>
<reference evidence="4" key="1">
    <citation type="submission" date="2016-06" db="UniProtKB">
        <authorList>
            <consortium name="WormBaseParasite"/>
        </authorList>
    </citation>
    <scope>IDENTIFICATION</scope>
</reference>
<reference evidence="2 3" key="2">
    <citation type="submission" date="2018-11" db="EMBL/GenBank/DDBJ databases">
        <authorList>
            <consortium name="Pathogen Informatics"/>
        </authorList>
    </citation>
    <scope>NUCLEOTIDE SEQUENCE [LARGE SCALE GENOMIC DNA]</scope>
    <source>
        <strain evidence="2 3">NST_G2</strain>
    </source>
</reference>
<dbReference type="OrthoDB" id="382863at2759"/>